<dbReference type="AlphaFoldDB" id="A0AA36CEI7"/>
<sequence>MRVESGQLKRAAPPKKRRKRPRHSKLRASAILKIERALFLRPSPIGHLFHRLDSEGTPEAKLSEICICLKLPVDEIMNLSYNSLMSFNRNTVHFTVGRDADGHWAITHRPTYPVKADRMIFVDRLPTTANPARLRRELRKYGNVVRVWLPVRRIPVDARIVSTFTQPKRPRGHAWVEFTTTESVRRICWEYAYNLPYTLRRVMLRKKLIVEKERQLRKRESQALMAAAAAAAAAAEAKPENKDMPSTSSTPAKDGQVRKAAARRSTRCKLVSPQAPVRKPEFVSPAPIVERARLTSTSSVETNDRPRRSVDSAPKRPHKKPTGDCTPAKWRLRKKKKREPHDPQHKSPFIRGAVSRYFRRMQVLSFRTYRQLRGGYNSVYRKSRRKIPSRMRISHKRLTAERDARWSLDNGDESDGSDVDMAELDD</sequence>
<evidence type="ECO:0000313" key="4">
    <source>
        <dbReference type="EMBL" id="CAJ0566911.1"/>
    </source>
</evidence>
<evidence type="ECO:0000256" key="2">
    <source>
        <dbReference type="SAM" id="MobiDB-lite"/>
    </source>
</evidence>
<dbReference type="SUPFAM" id="SSF54928">
    <property type="entry name" value="RNA-binding domain, RBD"/>
    <property type="match status" value="1"/>
</dbReference>
<feature type="compositionally biased region" description="Acidic residues" evidence="2">
    <location>
        <begin position="410"/>
        <end position="426"/>
    </location>
</feature>
<proteinExistence type="predicted"/>
<dbReference type="InterPro" id="IPR012677">
    <property type="entry name" value="Nucleotide-bd_a/b_plait_sf"/>
</dbReference>
<evidence type="ECO:0000313" key="6">
    <source>
        <dbReference type="Proteomes" id="UP001177023"/>
    </source>
</evidence>
<dbReference type="GO" id="GO:0003723">
    <property type="term" value="F:RNA binding"/>
    <property type="evidence" value="ECO:0007669"/>
    <property type="project" value="UniProtKB-UniRule"/>
</dbReference>
<dbReference type="EMBL" id="CATQJA010002574">
    <property type="protein sequence ID" value="CAJ0571609.1"/>
    <property type="molecule type" value="Genomic_DNA"/>
</dbReference>
<feature type="region of interest" description="Disordered" evidence="2">
    <location>
        <begin position="235"/>
        <end position="348"/>
    </location>
</feature>
<comment type="caution">
    <text evidence="4">The sequence shown here is derived from an EMBL/GenBank/DDBJ whole genome shotgun (WGS) entry which is preliminary data.</text>
</comment>
<feature type="domain" description="RRM" evidence="3">
    <location>
        <begin position="118"/>
        <end position="215"/>
    </location>
</feature>
<feature type="compositionally biased region" description="Basic residues" evidence="2">
    <location>
        <begin position="12"/>
        <end position="25"/>
    </location>
</feature>
<name>A0AA36CEI7_9BILA</name>
<feature type="compositionally biased region" description="Basic and acidic residues" evidence="2">
    <location>
        <begin position="302"/>
        <end position="314"/>
    </location>
</feature>
<keyword evidence="6" id="KW-1185">Reference proteome</keyword>
<feature type="region of interest" description="Disordered" evidence="2">
    <location>
        <begin position="1"/>
        <end position="25"/>
    </location>
</feature>
<gene>
    <name evidence="5" type="ORF">MSPICULIGERA_LOCUS10011</name>
    <name evidence="4" type="ORF">MSPICULIGERA_LOCUS5492</name>
</gene>
<keyword evidence="1" id="KW-0694">RNA-binding</keyword>
<dbReference type="InterPro" id="IPR000504">
    <property type="entry name" value="RRM_dom"/>
</dbReference>
<feature type="non-terminal residue" evidence="4">
    <location>
        <position position="426"/>
    </location>
</feature>
<evidence type="ECO:0000259" key="3">
    <source>
        <dbReference type="PROSITE" id="PS50102"/>
    </source>
</evidence>
<dbReference type="Proteomes" id="UP001177023">
    <property type="component" value="Unassembled WGS sequence"/>
</dbReference>
<dbReference type="EMBL" id="CATQJA010001352">
    <property type="protein sequence ID" value="CAJ0566911.1"/>
    <property type="molecule type" value="Genomic_DNA"/>
</dbReference>
<dbReference type="PROSITE" id="PS50102">
    <property type="entry name" value="RRM"/>
    <property type="match status" value="1"/>
</dbReference>
<feature type="region of interest" description="Disordered" evidence="2">
    <location>
        <begin position="399"/>
        <end position="426"/>
    </location>
</feature>
<dbReference type="CDD" id="cd00590">
    <property type="entry name" value="RRM_SF"/>
    <property type="match status" value="1"/>
</dbReference>
<dbReference type="Gene3D" id="3.30.70.330">
    <property type="match status" value="1"/>
</dbReference>
<protein>
    <recommendedName>
        <fullName evidence="3">RRM domain-containing protein</fullName>
    </recommendedName>
</protein>
<reference evidence="4" key="1">
    <citation type="submission" date="2023-06" db="EMBL/GenBank/DDBJ databases">
        <authorList>
            <person name="Delattre M."/>
        </authorList>
    </citation>
    <scope>NUCLEOTIDE SEQUENCE</scope>
    <source>
        <strain evidence="4">AF72</strain>
    </source>
</reference>
<evidence type="ECO:0000256" key="1">
    <source>
        <dbReference type="PROSITE-ProRule" id="PRU00176"/>
    </source>
</evidence>
<dbReference type="InterPro" id="IPR035979">
    <property type="entry name" value="RBD_domain_sf"/>
</dbReference>
<organism evidence="4 6">
    <name type="scientific">Mesorhabditis spiculigera</name>
    <dbReference type="NCBI Taxonomy" id="96644"/>
    <lineage>
        <taxon>Eukaryota</taxon>
        <taxon>Metazoa</taxon>
        <taxon>Ecdysozoa</taxon>
        <taxon>Nematoda</taxon>
        <taxon>Chromadorea</taxon>
        <taxon>Rhabditida</taxon>
        <taxon>Rhabditina</taxon>
        <taxon>Rhabditomorpha</taxon>
        <taxon>Rhabditoidea</taxon>
        <taxon>Rhabditidae</taxon>
        <taxon>Mesorhabditinae</taxon>
        <taxon>Mesorhabditis</taxon>
    </lineage>
</organism>
<evidence type="ECO:0000313" key="5">
    <source>
        <dbReference type="EMBL" id="CAJ0571609.1"/>
    </source>
</evidence>
<accession>A0AA36CEI7</accession>